<dbReference type="Pfam" id="PF01597">
    <property type="entry name" value="GCV_H"/>
    <property type="match status" value="1"/>
</dbReference>
<feature type="domain" description="Lipoyl-binding" evidence="5">
    <location>
        <begin position="23"/>
        <end position="105"/>
    </location>
</feature>
<evidence type="ECO:0000259" key="5">
    <source>
        <dbReference type="PROSITE" id="PS50968"/>
    </source>
</evidence>
<dbReference type="Gene3D" id="2.40.50.100">
    <property type="match status" value="1"/>
</dbReference>
<evidence type="ECO:0000256" key="1">
    <source>
        <dbReference type="ARBA" id="ARBA00009249"/>
    </source>
</evidence>
<dbReference type="Proteomes" id="UP000004095">
    <property type="component" value="Unassembled WGS sequence"/>
</dbReference>
<dbReference type="HAMAP" id="MF_00272">
    <property type="entry name" value="GcvH"/>
    <property type="match status" value="1"/>
</dbReference>
<evidence type="ECO:0000313" key="6">
    <source>
        <dbReference type="EMBL" id="EAY31354.1"/>
    </source>
</evidence>
<comment type="cofactor">
    <cofactor evidence="3">
        <name>(R)-lipoate</name>
        <dbReference type="ChEBI" id="CHEBI:83088"/>
    </cofactor>
    <text evidence="3">Binds 1 lipoyl cofactor covalently.</text>
</comment>
<dbReference type="SUPFAM" id="SSF51230">
    <property type="entry name" value="Single hybrid motif"/>
    <property type="match status" value="1"/>
</dbReference>
<dbReference type="eggNOG" id="COG0509">
    <property type="taxonomic scope" value="Bacteria"/>
</dbReference>
<keyword evidence="2 3" id="KW-0450">Lipoyl</keyword>
<evidence type="ECO:0000256" key="2">
    <source>
        <dbReference type="ARBA" id="ARBA00022823"/>
    </source>
</evidence>
<dbReference type="EMBL" id="AAWS01000003">
    <property type="protein sequence ID" value="EAY31354.1"/>
    <property type="molecule type" value="Genomic_DNA"/>
</dbReference>
<dbReference type="GO" id="GO:0005829">
    <property type="term" value="C:cytosol"/>
    <property type="evidence" value="ECO:0007669"/>
    <property type="project" value="TreeGrafter"/>
</dbReference>
<sequence length="127" mass="14178">MNFPDNLKYTKEHEWIRLEEDNTAVIGITAHAQSELGDVVYVEIETEGEELEKDAVFGTVEAVKTVADLYLPAEGTVLEVNEKLADTPELVNQDPYGEGWMIKMKFANIADAEELLSVTDYKALVEA</sequence>
<dbReference type="RefSeq" id="WP_002693929.1">
    <property type="nucleotide sequence ID" value="NZ_AAWS01000003.1"/>
</dbReference>
<dbReference type="InterPro" id="IPR033753">
    <property type="entry name" value="GCV_H/Fam206"/>
</dbReference>
<comment type="similarity">
    <text evidence="1 3">Belongs to the GcvH family.</text>
</comment>
<dbReference type="PANTHER" id="PTHR11715:SF3">
    <property type="entry name" value="GLYCINE CLEAVAGE SYSTEM H PROTEIN-RELATED"/>
    <property type="match status" value="1"/>
</dbReference>
<protein>
    <recommendedName>
        <fullName evidence="3">Glycine cleavage system H protein</fullName>
    </recommendedName>
</protein>
<comment type="function">
    <text evidence="3">The glycine cleavage system catalyzes the degradation of glycine. The H protein shuttles the methylamine group of glycine from the P protein to the T protein.</text>
</comment>
<accession>A1ZE46</accession>
<dbReference type="GO" id="GO:0009249">
    <property type="term" value="P:protein lipoylation"/>
    <property type="evidence" value="ECO:0007669"/>
    <property type="project" value="TreeGrafter"/>
</dbReference>
<dbReference type="InterPro" id="IPR002930">
    <property type="entry name" value="GCV_H"/>
</dbReference>
<gene>
    <name evidence="3" type="primary">gcvH</name>
    <name evidence="6" type="ORF">M23134_04187</name>
</gene>
<dbReference type="OrthoDB" id="9796712at2"/>
<dbReference type="NCBIfam" id="NF002270">
    <property type="entry name" value="PRK01202.1"/>
    <property type="match status" value="1"/>
</dbReference>
<evidence type="ECO:0000256" key="4">
    <source>
        <dbReference type="PIRSR" id="PIRSR617453-50"/>
    </source>
</evidence>
<feature type="modified residue" description="N6-lipoyllysine" evidence="3 4">
    <location>
        <position position="64"/>
    </location>
</feature>
<proteinExistence type="inferred from homology"/>
<dbReference type="CDD" id="cd06848">
    <property type="entry name" value="GCS_H"/>
    <property type="match status" value="1"/>
</dbReference>
<dbReference type="PANTHER" id="PTHR11715">
    <property type="entry name" value="GLYCINE CLEAVAGE SYSTEM H PROTEIN"/>
    <property type="match status" value="1"/>
</dbReference>
<dbReference type="AlphaFoldDB" id="A1ZE46"/>
<comment type="caution">
    <text evidence="6">The sequence shown here is derived from an EMBL/GenBank/DDBJ whole genome shotgun (WGS) entry which is preliminary data.</text>
</comment>
<dbReference type="PROSITE" id="PS50968">
    <property type="entry name" value="BIOTINYL_LIPOYL"/>
    <property type="match status" value="1"/>
</dbReference>
<dbReference type="PROSITE" id="PS00189">
    <property type="entry name" value="LIPOYL"/>
    <property type="match status" value="1"/>
</dbReference>
<comment type="subunit">
    <text evidence="3">The glycine cleavage system is composed of four proteins: P, T, L and H.</text>
</comment>
<dbReference type="InterPro" id="IPR003016">
    <property type="entry name" value="2-oxoA_DH_lipoyl-BS"/>
</dbReference>
<dbReference type="NCBIfam" id="TIGR00527">
    <property type="entry name" value="gcvH"/>
    <property type="match status" value="1"/>
</dbReference>
<dbReference type="GO" id="GO:0019464">
    <property type="term" value="P:glycine decarboxylation via glycine cleavage system"/>
    <property type="evidence" value="ECO:0007669"/>
    <property type="project" value="UniProtKB-UniRule"/>
</dbReference>
<evidence type="ECO:0000313" key="7">
    <source>
        <dbReference type="Proteomes" id="UP000004095"/>
    </source>
</evidence>
<dbReference type="InterPro" id="IPR017453">
    <property type="entry name" value="GCV_H_sub"/>
</dbReference>
<reference evidence="6 7" key="1">
    <citation type="submission" date="2007-01" db="EMBL/GenBank/DDBJ databases">
        <authorList>
            <person name="Haygood M."/>
            <person name="Podell S."/>
            <person name="Anderson C."/>
            <person name="Hopkinson B."/>
            <person name="Roe K."/>
            <person name="Barbeau K."/>
            <person name="Gaasterland T."/>
            <person name="Ferriera S."/>
            <person name="Johnson J."/>
            <person name="Kravitz S."/>
            <person name="Beeson K."/>
            <person name="Sutton G."/>
            <person name="Rogers Y.-H."/>
            <person name="Friedman R."/>
            <person name="Frazier M."/>
            <person name="Venter J.C."/>
        </authorList>
    </citation>
    <scope>NUCLEOTIDE SEQUENCE [LARGE SCALE GENOMIC DNA]</scope>
    <source>
        <strain evidence="6 7">ATCC 23134</strain>
    </source>
</reference>
<name>A1ZE46_MICM2</name>
<dbReference type="GO" id="GO:0005960">
    <property type="term" value="C:glycine cleavage complex"/>
    <property type="evidence" value="ECO:0007669"/>
    <property type="project" value="InterPro"/>
</dbReference>
<dbReference type="InterPro" id="IPR011053">
    <property type="entry name" value="Single_hybrid_motif"/>
</dbReference>
<keyword evidence="7" id="KW-1185">Reference proteome</keyword>
<dbReference type="InterPro" id="IPR000089">
    <property type="entry name" value="Biotin_lipoyl"/>
</dbReference>
<evidence type="ECO:0000256" key="3">
    <source>
        <dbReference type="HAMAP-Rule" id="MF_00272"/>
    </source>
</evidence>
<organism evidence="6 7">
    <name type="scientific">Microscilla marina ATCC 23134</name>
    <dbReference type="NCBI Taxonomy" id="313606"/>
    <lineage>
        <taxon>Bacteria</taxon>
        <taxon>Pseudomonadati</taxon>
        <taxon>Bacteroidota</taxon>
        <taxon>Cytophagia</taxon>
        <taxon>Cytophagales</taxon>
        <taxon>Microscillaceae</taxon>
        <taxon>Microscilla</taxon>
    </lineage>
</organism>